<evidence type="ECO:0000313" key="2">
    <source>
        <dbReference type="Proteomes" id="UP001433508"/>
    </source>
</evidence>
<gene>
    <name evidence="1" type="ORF">V1525DRAFT_345544</name>
</gene>
<name>A0ACC3SYE9_LIPKO</name>
<comment type="caution">
    <text evidence="1">The sequence shown here is derived from an EMBL/GenBank/DDBJ whole genome shotgun (WGS) entry which is preliminary data.</text>
</comment>
<organism evidence="1 2">
    <name type="scientific">Lipomyces kononenkoae</name>
    <name type="common">Yeast</name>
    <dbReference type="NCBI Taxonomy" id="34357"/>
    <lineage>
        <taxon>Eukaryota</taxon>
        <taxon>Fungi</taxon>
        <taxon>Dikarya</taxon>
        <taxon>Ascomycota</taxon>
        <taxon>Saccharomycotina</taxon>
        <taxon>Lipomycetes</taxon>
        <taxon>Lipomycetales</taxon>
        <taxon>Lipomycetaceae</taxon>
        <taxon>Lipomyces</taxon>
    </lineage>
</organism>
<protein>
    <submittedName>
        <fullName evidence="1">Alpha/Beta hydrolase</fullName>
    </submittedName>
</protein>
<accession>A0ACC3SYE9</accession>
<keyword evidence="2" id="KW-1185">Reference proteome</keyword>
<sequence>MSGQHSTEVSSKFSRFTIIKGSYKKVGCHELRVDVMIPRTSLEGKGKRPVIARFHGGYLVLGDSLFPDWFPNWILDLAYKHAAIIVSPNYRLIPEATGLEVLDDIEDFWQWLHSPAVTDLLSNQSQWSQPLELDLERIITAGESAGGLLSIQTALSHADQIRVCTASYPVVDIEDPFFSTAFEKNILGTPQVPESVITDHIAKLVPGSVVSSAVPPERIQLMFGFVQQGRLLEFIQRGAISEEDIKKLIPMRRIEDDDAKLPVGGLFINHGIQDTAVPVAGSKKFIAKIQAVMKGKQGADNVTLTLQDGEHGYDAQTTLDEGWVQDGLTSVVSAWLE</sequence>
<dbReference type="Proteomes" id="UP001433508">
    <property type="component" value="Unassembled WGS sequence"/>
</dbReference>
<reference evidence="2" key="1">
    <citation type="journal article" date="2024" name="Front. Bioeng. Biotechnol.">
        <title>Genome-scale model development and genomic sequencing of the oleaginous clade Lipomyces.</title>
        <authorList>
            <person name="Czajka J.J."/>
            <person name="Han Y."/>
            <person name="Kim J."/>
            <person name="Mondo S.J."/>
            <person name="Hofstad B.A."/>
            <person name="Robles A."/>
            <person name="Haridas S."/>
            <person name="Riley R."/>
            <person name="LaButti K."/>
            <person name="Pangilinan J."/>
            <person name="Andreopoulos W."/>
            <person name="Lipzen A."/>
            <person name="Yan J."/>
            <person name="Wang M."/>
            <person name="Ng V."/>
            <person name="Grigoriev I.V."/>
            <person name="Spatafora J.W."/>
            <person name="Magnuson J.K."/>
            <person name="Baker S.E."/>
            <person name="Pomraning K.R."/>
        </authorList>
    </citation>
    <scope>NUCLEOTIDE SEQUENCE [LARGE SCALE GENOMIC DNA]</scope>
    <source>
        <strain evidence="2">CBS 7786</strain>
    </source>
</reference>
<proteinExistence type="predicted"/>
<evidence type="ECO:0000313" key="1">
    <source>
        <dbReference type="EMBL" id="KAK9236663.1"/>
    </source>
</evidence>
<dbReference type="EMBL" id="MU971382">
    <property type="protein sequence ID" value="KAK9236663.1"/>
    <property type="molecule type" value="Genomic_DNA"/>
</dbReference>
<keyword evidence="1" id="KW-0378">Hydrolase</keyword>